<comment type="caution">
    <text evidence="2">The sequence shown here is derived from an EMBL/GenBank/DDBJ whole genome shotgun (WGS) entry which is preliminary data.</text>
</comment>
<accession>A0A3M0MCT2</accession>
<dbReference type="OrthoDB" id="7860253at2"/>
<keyword evidence="1" id="KW-1133">Transmembrane helix</keyword>
<sequence>MSLRLPARHPDRLRIDTSLAIVNIVLLLIFFFLVAGQETRIPRDLRLAQTSRIAPAALPSPILEIRSDEDWLLDGKPVSPELLPAALAGSDEVVHLMIDRDAKANLLIAALGHPELVRREVRLVTLRAGPNQ</sequence>
<evidence type="ECO:0000256" key="1">
    <source>
        <dbReference type="SAM" id="Phobius"/>
    </source>
</evidence>
<gene>
    <name evidence="2" type="ORF">C9E81_09305</name>
</gene>
<dbReference type="EMBL" id="QOKZ01000003">
    <property type="protein sequence ID" value="RMC35421.1"/>
    <property type="molecule type" value="Genomic_DNA"/>
</dbReference>
<keyword evidence="3" id="KW-1185">Reference proteome</keyword>
<protein>
    <submittedName>
        <fullName evidence="2">Biopolymer transporter ExbD</fullName>
    </submittedName>
</protein>
<dbReference type="AlphaFoldDB" id="A0A3M0MCT2"/>
<reference evidence="2 3" key="1">
    <citation type="submission" date="2018-07" db="EMBL/GenBank/DDBJ databases">
        <authorList>
            <person name="Zhang Y."/>
            <person name="Wang L."/>
            <person name="Ma S."/>
        </authorList>
    </citation>
    <scope>NUCLEOTIDE SEQUENCE [LARGE SCALE GENOMIC DNA]</scope>
    <source>
        <strain evidence="2 3">4-2</strain>
    </source>
</reference>
<evidence type="ECO:0000313" key="3">
    <source>
        <dbReference type="Proteomes" id="UP000273516"/>
    </source>
</evidence>
<dbReference type="Proteomes" id="UP000273516">
    <property type="component" value="Unassembled WGS sequence"/>
</dbReference>
<evidence type="ECO:0000313" key="2">
    <source>
        <dbReference type="EMBL" id="RMC35421.1"/>
    </source>
</evidence>
<dbReference type="RefSeq" id="WP_122112044.1">
    <property type="nucleotide sequence ID" value="NZ_QOKZ01000003.1"/>
</dbReference>
<name>A0A3M0MCT2_9RHOB</name>
<organism evidence="2 3">
    <name type="scientific">Paracoccus alkanivorans</name>
    <dbReference type="NCBI Taxonomy" id="2116655"/>
    <lineage>
        <taxon>Bacteria</taxon>
        <taxon>Pseudomonadati</taxon>
        <taxon>Pseudomonadota</taxon>
        <taxon>Alphaproteobacteria</taxon>
        <taxon>Rhodobacterales</taxon>
        <taxon>Paracoccaceae</taxon>
        <taxon>Paracoccus</taxon>
    </lineage>
</organism>
<feature type="transmembrane region" description="Helical" evidence="1">
    <location>
        <begin position="20"/>
        <end position="36"/>
    </location>
</feature>
<keyword evidence="1" id="KW-0472">Membrane</keyword>
<keyword evidence="1" id="KW-0812">Transmembrane</keyword>
<proteinExistence type="predicted"/>